<dbReference type="EMBL" id="UINC01089370">
    <property type="protein sequence ID" value="SVC40414.1"/>
    <property type="molecule type" value="Genomic_DNA"/>
</dbReference>
<dbReference type="SUPFAM" id="SSF56349">
    <property type="entry name" value="DNA breaking-rejoining enzymes"/>
    <property type="match status" value="1"/>
</dbReference>
<reference evidence="3" key="1">
    <citation type="submission" date="2018-05" db="EMBL/GenBank/DDBJ databases">
        <authorList>
            <person name="Lanie J.A."/>
            <person name="Ng W.-L."/>
            <person name="Kazmierczak K.M."/>
            <person name="Andrzejewski T.M."/>
            <person name="Davidsen T.M."/>
            <person name="Wayne K.J."/>
            <person name="Tettelin H."/>
            <person name="Glass J.I."/>
            <person name="Rusch D."/>
            <person name="Podicherti R."/>
            <person name="Tsui H.-C.T."/>
            <person name="Winkler M.E."/>
        </authorList>
    </citation>
    <scope>NUCLEOTIDE SEQUENCE</scope>
</reference>
<dbReference type="AlphaFoldDB" id="A0A382LUK6"/>
<dbReference type="InterPro" id="IPR011010">
    <property type="entry name" value="DNA_brk_join_enz"/>
</dbReference>
<name>A0A382LUK6_9ZZZZ</name>
<dbReference type="PROSITE" id="PS51900">
    <property type="entry name" value="CB"/>
    <property type="match status" value="1"/>
</dbReference>
<accession>A0A382LUK6</accession>
<proteinExistence type="predicted"/>
<feature type="non-terminal residue" evidence="3">
    <location>
        <position position="322"/>
    </location>
</feature>
<protein>
    <recommendedName>
        <fullName evidence="2">Core-binding (CB) domain-containing protein</fullName>
    </recommendedName>
</protein>
<dbReference type="Gene3D" id="1.10.150.130">
    <property type="match status" value="1"/>
</dbReference>
<evidence type="ECO:0000256" key="1">
    <source>
        <dbReference type="ARBA" id="ARBA00023125"/>
    </source>
</evidence>
<dbReference type="GO" id="GO:0003677">
    <property type="term" value="F:DNA binding"/>
    <property type="evidence" value="ECO:0007669"/>
    <property type="project" value="UniProtKB-KW"/>
</dbReference>
<dbReference type="InterPro" id="IPR010998">
    <property type="entry name" value="Integrase_recombinase_N"/>
</dbReference>
<evidence type="ECO:0000313" key="3">
    <source>
        <dbReference type="EMBL" id="SVC40414.1"/>
    </source>
</evidence>
<sequence length="322" mass="37513">MAQLIKRRDKYYARIRKWNGIKEDEIQIPLRTTFKAVALELLKDQKYGVNKFEADIKSGVIGSDMASLKKLFPWLNEAGTSTIVQMTVSEAVEEYLHFRKVALSNKPSTIKRTQQVLNNLIESVCANRPVKGLKASHIQKFMESCKNRLTETGVHIQMTRVSCFIDWLYDDKRKEFGLSLDDKPKVYKGKLPKKKPSYLSETEFADVMQLPWLSQFHKDVFTFYRATGCRLREPFYGKLEVHGEDDWWLVVSSDLSKSRVPRQIKLTYQQMCFVKDMVGRKSPNCTIEHHTHGRNKNGNFSKIFKKAVRDIGRPDLKFHNLR</sequence>
<evidence type="ECO:0000259" key="2">
    <source>
        <dbReference type="PROSITE" id="PS51900"/>
    </source>
</evidence>
<keyword evidence="1" id="KW-0238">DNA-binding</keyword>
<gene>
    <name evidence="3" type="ORF">METZ01_LOCUS293268</name>
</gene>
<feature type="domain" description="Core-binding (CB)" evidence="2">
    <location>
        <begin position="86"/>
        <end position="169"/>
    </location>
</feature>
<organism evidence="3">
    <name type="scientific">marine metagenome</name>
    <dbReference type="NCBI Taxonomy" id="408172"/>
    <lineage>
        <taxon>unclassified sequences</taxon>
        <taxon>metagenomes</taxon>
        <taxon>ecological metagenomes</taxon>
    </lineage>
</organism>
<dbReference type="InterPro" id="IPR044068">
    <property type="entry name" value="CB"/>
</dbReference>